<proteinExistence type="predicted"/>
<dbReference type="InterPro" id="IPR030887">
    <property type="entry name" value="Beta-barrel_YaiO"/>
</dbReference>
<dbReference type="InterPro" id="IPR011990">
    <property type="entry name" value="TPR-like_helical_dom_sf"/>
</dbReference>
<feature type="domain" description="YaiO beta-barrel" evidence="1">
    <location>
        <begin position="263"/>
        <end position="433"/>
    </location>
</feature>
<name>A0A4R6TL54_9FLAO</name>
<evidence type="ECO:0000313" key="3">
    <source>
        <dbReference type="Proteomes" id="UP000295468"/>
    </source>
</evidence>
<dbReference type="SUPFAM" id="SSF48452">
    <property type="entry name" value="TPR-like"/>
    <property type="match status" value="1"/>
</dbReference>
<dbReference type="AlphaFoldDB" id="A0A4R6TL54"/>
<keyword evidence="3" id="KW-1185">Reference proteome</keyword>
<dbReference type="EMBL" id="SNYI01000002">
    <property type="protein sequence ID" value="TDQ31417.1"/>
    <property type="molecule type" value="Genomic_DNA"/>
</dbReference>
<accession>A0A4R6TL54</accession>
<sequence>MKGSTNHIIILFLLLLGVAYGQEGQATELLFSEARQMAFNGQHKAARSKLNTILAYDPGHSDGQTLLAKTYSWEGNYEEARKHLNRMTSGERENQEAWVAAIKNEMYAGNLHIALGLTNKALSFLPADPELIGLRSVLLAQNQKEAQAPGIKEDNIDDIIALQPKKQSWKGKYDKARIRFNTYTSEDPLHQQAWVGAINNEMDAGNLNIALGLANKALINLPGDRELLVLRAHLLKLIDPVAARENEDKITVAQEKKNINRSNRIILSNQVDVFDKAFDPMLYGSVEYVKETAYGKIIPRLLYSNRFNTDGLQYELEIYPRFSAKTYANLAYAYSSSPIFPAQRAGAEVFSNLPKGIEVSLGARYYDFKETDALVYTGSIGLYKGNYYISLRPYLTPQAGQPISFSGSLLARKYTRTKEDYWGIRAGVGYNTDLKQLRRDDVLLSETILFVSSQQLQLEHQFRPGGRTSMYRANLGLLRQEFAADPGNFFYAVSGGLQYFFDF</sequence>
<dbReference type="Proteomes" id="UP000295468">
    <property type="component" value="Unassembled WGS sequence"/>
</dbReference>
<dbReference type="Pfam" id="PF14559">
    <property type="entry name" value="TPR_19"/>
    <property type="match status" value="1"/>
</dbReference>
<organism evidence="2 3">
    <name type="scientific">Zeaxanthinibacter enoshimensis</name>
    <dbReference type="NCBI Taxonomy" id="392009"/>
    <lineage>
        <taxon>Bacteria</taxon>
        <taxon>Pseudomonadati</taxon>
        <taxon>Bacteroidota</taxon>
        <taxon>Flavobacteriia</taxon>
        <taxon>Flavobacteriales</taxon>
        <taxon>Flavobacteriaceae</taxon>
        <taxon>Zeaxanthinibacter</taxon>
    </lineage>
</organism>
<dbReference type="Pfam" id="PF19413">
    <property type="entry name" value="YaiO"/>
    <property type="match status" value="1"/>
</dbReference>
<gene>
    <name evidence="2" type="ORF">CLV82_2125</name>
</gene>
<comment type="caution">
    <text evidence="2">The sequence shown here is derived from an EMBL/GenBank/DDBJ whole genome shotgun (WGS) entry which is preliminary data.</text>
</comment>
<reference evidence="2 3" key="1">
    <citation type="submission" date="2019-03" db="EMBL/GenBank/DDBJ databases">
        <title>Genomic Encyclopedia of Archaeal and Bacterial Type Strains, Phase II (KMG-II): from individual species to whole genera.</title>
        <authorList>
            <person name="Goeker M."/>
        </authorList>
    </citation>
    <scope>NUCLEOTIDE SEQUENCE [LARGE SCALE GENOMIC DNA]</scope>
    <source>
        <strain evidence="2 3">DSM 18435</strain>
    </source>
</reference>
<dbReference type="Gene3D" id="1.25.40.10">
    <property type="entry name" value="Tetratricopeptide repeat domain"/>
    <property type="match status" value="1"/>
</dbReference>
<dbReference type="NCBIfam" id="TIGR04390">
    <property type="entry name" value="OMP_YaiO_dom"/>
    <property type="match status" value="1"/>
</dbReference>
<dbReference type="OrthoDB" id="742239at2"/>
<protein>
    <submittedName>
        <fullName evidence="2">YaiO family outer membrane protein</fullName>
    </submittedName>
</protein>
<evidence type="ECO:0000313" key="2">
    <source>
        <dbReference type="EMBL" id="TDQ31417.1"/>
    </source>
</evidence>
<dbReference type="RefSeq" id="WP_133644241.1">
    <property type="nucleotide sequence ID" value="NZ_SNYI01000002.1"/>
</dbReference>
<evidence type="ECO:0000259" key="1">
    <source>
        <dbReference type="Pfam" id="PF19413"/>
    </source>
</evidence>